<dbReference type="CDD" id="cd05276">
    <property type="entry name" value="p53_inducible_oxidoreductase"/>
    <property type="match status" value="1"/>
</dbReference>
<dbReference type="InterPro" id="IPR020843">
    <property type="entry name" value="ER"/>
</dbReference>
<protein>
    <submittedName>
        <fullName evidence="4">NADPH:quinone oxidoreductase</fullName>
    </submittedName>
</protein>
<evidence type="ECO:0000313" key="4">
    <source>
        <dbReference type="EMBL" id="OYD07365.1"/>
    </source>
</evidence>
<comment type="caution">
    <text evidence="4">The sequence shown here is derived from an EMBL/GenBank/DDBJ whole genome shotgun (WGS) entry which is preliminary data.</text>
</comment>
<reference evidence="4 5" key="1">
    <citation type="submission" date="2017-07" db="EMBL/GenBank/DDBJ databases">
        <title>The genome sequence of Paludifilum halophilum highlights mechanisms for microbial adaptation to high salt environemnts.</title>
        <authorList>
            <person name="Belbahri L."/>
        </authorList>
    </citation>
    <scope>NUCLEOTIDE SEQUENCE [LARGE SCALE GENOMIC DNA]</scope>
    <source>
        <strain evidence="4 5">DSM 102817</strain>
    </source>
</reference>
<dbReference type="SUPFAM" id="SSF50129">
    <property type="entry name" value="GroES-like"/>
    <property type="match status" value="1"/>
</dbReference>
<evidence type="ECO:0000259" key="3">
    <source>
        <dbReference type="SMART" id="SM00829"/>
    </source>
</evidence>
<evidence type="ECO:0000256" key="2">
    <source>
        <dbReference type="ARBA" id="ARBA00023002"/>
    </source>
</evidence>
<name>A0A235B6Y3_9BACL</name>
<gene>
    <name evidence="4" type="ORF">CHM34_10670</name>
</gene>
<dbReference type="EMBL" id="NOWF01000006">
    <property type="protein sequence ID" value="OYD07365.1"/>
    <property type="molecule type" value="Genomic_DNA"/>
</dbReference>
<dbReference type="Pfam" id="PF00107">
    <property type="entry name" value="ADH_zinc_N"/>
    <property type="match status" value="1"/>
</dbReference>
<dbReference type="Pfam" id="PF08240">
    <property type="entry name" value="ADH_N"/>
    <property type="match status" value="1"/>
</dbReference>
<dbReference type="GO" id="GO:0070402">
    <property type="term" value="F:NADPH binding"/>
    <property type="evidence" value="ECO:0007669"/>
    <property type="project" value="TreeGrafter"/>
</dbReference>
<dbReference type="Gene3D" id="3.90.180.10">
    <property type="entry name" value="Medium-chain alcohol dehydrogenases, catalytic domain"/>
    <property type="match status" value="1"/>
</dbReference>
<feature type="domain" description="Enoyl reductase (ER)" evidence="3">
    <location>
        <begin position="10"/>
        <end position="324"/>
    </location>
</feature>
<sequence length="328" mass="35485">MKAVLMDQQGGADQLRLGEAPAPKLTDDELLIRVKATALNRADIAQREGKYPPPPGASPLLGLEMAGVVEEVGANCSGWSKGDPVFGLLPGGGYAEYAVIPGDMAMPIPEGLSFEEAAAIAEVFLTAYQTLFWLGSLEKDQRVLIHAGASGVGTAAIQLAKWAGARVFVTAGSEKKLDVCRKLGADHGINYKEEAFDTEVKKATEGEGVDLILDFIGASYWEKNMASLGLDGTLVLISTLSGTRLDHFNLAPFLAKRIQVIGTTLRSRSLSYKIRLSQDFSRNALPLFEDGRLKPVVDRVFPMEEVQEAHRYMEANKNIGKIILRITP</sequence>
<dbReference type="InterPro" id="IPR011032">
    <property type="entry name" value="GroES-like_sf"/>
</dbReference>
<dbReference type="PANTHER" id="PTHR48106:SF18">
    <property type="entry name" value="QUINONE OXIDOREDUCTASE PIG3"/>
    <property type="match status" value="1"/>
</dbReference>
<dbReference type="InterPro" id="IPR036291">
    <property type="entry name" value="NAD(P)-bd_dom_sf"/>
</dbReference>
<evidence type="ECO:0000313" key="5">
    <source>
        <dbReference type="Proteomes" id="UP000215459"/>
    </source>
</evidence>
<proteinExistence type="predicted"/>
<evidence type="ECO:0000256" key="1">
    <source>
        <dbReference type="ARBA" id="ARBA00022857"/>
    </source>
</evidence>
<dbReference type="InterPro" id="IPR013149">
    <property type="entry name" value="ADH-like_C"/>
</dbReference>
<dbReference type="SUPFAM" id="SSF51735">
    <property type="entry name" value="NAD(P)-binding Rossmann-fold domains"/>
    <property type="match status" value="1"/>
</dbReference>
<dbReference type="Proteomes" id="UP000215459">
    <property type="component" value="Unassembled WGS sequence"/>
</dbReference>
<organism evidence="4 5">
    <name type="scientific">Paludifilum halophilum</name>
    <dbReference type="NCBI Taxonomy" id="1642702"/>
    <lineage>
        <taxon>Bacteria</taxon>
        <taxon>Bacillati</taxon>
        <taxon>Bacillota</taxon>
        <taxon>Bacilli</taxon>
        <taxon>Bacillales</taxon>
        <taxon>Thermoactinomycetaceae</taxon>
        <taxon>Paludifilum</taxon>
    </lineage>
</organism>
<dbReference type="GO" id="GO:0016651">
    <property type="term" value="F:oxidoreductase activity, acting on NAD(P)H"/>
    <property type="evidence" value="ECO:0007669"/>
    <property type="project" value="TreeGrafter"/>
</dbReference>
<dbReference type="RefSeq" id="WP_094264601.1">
    <property type="nucleotide sequence ID" value="NZ_NOWF01000006.1"/>
</dbReference>
<dbReference type="InterPro" id="IPR013154">
    <property type="entry name" value="ADH-like_N"/>
</dbReference>
<dbReference type="PANTHER" id="PTHR48106">
    <property type="entry name" value="QUINONE OXIDOREDUCTASE PIG3-RELATED"/>
    <property type="match status" value="1"/>
</dbReference>
<keyword evidence="1" id="KW-0521">NADP</keyword>
<dbReference type="OrthoDB" id="9792162at2"/>
<keyword evidence="2" id="KW-0560">Oxidoreductase</keyword>
<dbReference type="InterPro" id="IPR014189">
    <property type="entry name" value="Quinone_OxRdtase_PIG3"/>
</dbReference>
<dbReference type="SMART" id="SM00829">
    <property type="entry name" value="PKS_ER"/>
    <property type="match status" value="1"/>
</dbReference>
<accession>A0A235B6Y3</accession>
<dbReference type="AlphaFoldDB" id="A0A235B6Y3"/>
<keyword evidence="5" id="KW-1185">Reference proteome</keyword>
<dbReference type="NCBIfam" id="TIGR02824">
    <property type="entry name" value="quinone_pig3"/>
    <property type="match status" value="1"/>
</dbReference>
<dbReference type="Gene3D" id="3.40.50.720">
    <property type="entry name" value="NAD(P)-binding Rossmann-like Domain"/>
    <property type="match status" value="1"/>
</dbReference>